<dbReference type="RefSeq" id="WP_005363229.1">
    <property type="nucleotide sequence ID" value="NZ_AAOJ01000020.1"/>
</dbReference>
<dbReference type="EMBL" id="AAOJ01000020">
    <property type="protein sequence ID" value="EAS62421.1"/>
    <property type="molecule type" value="Genomic_DNA"/>
</dbReference>
<reference evidence="1 2" key="1">
    <citation type="journal article" date="2009" name="Proc. Natl. Acad. Sci. U.S.A.">
        <title>The genomic basis of trophic strategy in marine bacteria.</title>
        <authorList>
            <person name="Lauro F.M."/>
            <person name="McDougald D."/>
            <person name="Thomas T."/>
            <person name="Williams T.J."/>
            <person name="Egan S."/>
            <person name="Rice S."/>
            <person name="DeMaere M.Z."/>
            <person name="Ting L."/>
            <person name="Ertan H."/>
            <person name="Johnson J."/>
            <person name="Ferriera S."/>
            <person name="Lapidus A."/>
            <person name="Anderson I."/>
            <person name="Kyrpides N."/>
            <person name="Munk A.C."/>
            <person name="Detter C."/>
            <person name="Han C.S."/>
            <person name="Brown M.V."/>
            <person name="Robb F.T."/>
            <person name="Kjelleberg S."/>
            <person name="Cavicchioli R."/>
        </authorList>
    </citation>
    <scope>NUCLEOTIDE SEQUENCE [LARGE SCALE GENOMIC DNA]</scope>
    <source>
        <strain evidence="1 2">S14</strain>
    </source>
</reference>
<evidence type="ECO:0000313" key="2">
    <source>
        <dbReference type="Proteomes" id="UP000001603"/>
    </source>
</evidence>
<name>Q1ZJV1_PHOAS</name>
<sequence length="81" mass="9255">MLINDFGHLLYPGYEEELTDAQQFLTLHAGESKTVKERNLDKAAVFIGNNTYVFIDGSTVQLKFSMSEKNEPDNIVHDENY</sequence>
<organism evidence="1 2">
    <name type="scientific">Photobacterium angustum (strain S14 / CCUG 15956)</name>
    <name type="common">Vibrio sp. (strain S14 / CCUG 15956)</name>
    <dbReference type="NCBI Taxonomy" id="314292"/>
    <lineage>
        <taxon>Bacteria</taxon>
        <taxon>Pseudomonadati</taxon>
        <taxon>Pseudomonadota</taxon>
        <taxon>Gammaproteobacteria</taxon>
        <taxon>Vibrionales</taxon>
        <taxon>Vibrionaceae</taxon>
        <taxon>Photobacterium</taxon>
    </lineage>
</organism>
<gene>
    <name evidence="1" type="ORF">VAS14_00091</name>
</gene>
<proteinExistence type="predicted"/>
<dbReference type="HOGENOM" id="CLU_2570816_0_0_6"/>
<protein>
    <submittedName>
        <fullName evidence="1">Uncharacterized protein</fullName>
    </submittedName>
</protein>
<accession>Q1ZJV1</accession>
<evidence type="ECO:0000313" key="1">
    <source>
        <dbReference type="EMBL" id="EAS62421.1"/>
    </source>
</evidence>
<dbReference type="Proteomes" id="UP000001603">
    <property type="component" value="Unassembled WGS sequence"/>
</dbReference>
<dbReference type="AlphaFoldDB" id="Q1ZJV1"/>
<comment type="caution">
    <text evidence="1">The sequence shown here is derived from an EMBL/GenBank/DDBJ whole genome shotgun (WGS) entry which is preliminary data.</text>
</comment>